<reference evidence="2 3" key="1">
    <citation type="submission" date="2018-08" db="EMBL/GenBank/DDBJ databases">
        <title>Sequencing the genomes of 1000 actinobacteria strains.</title>
        <authorList>
            <person name="Klenk H.-P."/>
        </authorList>
    </citation>
    <scope>NUCLEOTIDE SEQUENCE [LARGE SCALE GENOMIC DNA]</scope>
    <source>
        <strain evidence="2 3">DSM 44099</strain>
    </source>
</reference>
<sequence>MQPHPGVTPRSYRVPIVVLSALLFVLVGGIVVVLSARAGGRAPCPVGEWTVESYRDAVPVDAIGQTLTFTGGAGTILRLRGDGTGETDYGAGVTFTAAAPDGRTVKIEVSGPARFRYELTAAGGDISVTPVSNDTTSQLFIGATRLGAPAKYSDSAKTRSYRLVCRQDSLTQDDDQLAVGYRRR</sequence>
<keyword evidence="1" id="KW-1133">Transmembrane helix</keyword>
<comment type="caution">
    <text evidence="2">The sequence shown here is derived from an EMBL/GenBank/DDBJ whole genome shotgun (WGS) entry which is preliminary data.</text>
</comment>
<dbReference type="RefSeq" id="WP_116067868.1">
    <property type="nucleotide sequence ID" value="NZ_BONB01000007.1"/>
</dbReference>
<protein>
    <submittedName>
        <fullName evidence="2">Uncharacterized protein</fullName>
    </submittedName>
</protein>
<keyword evidence="1" id="KW-0812">Transmembrane</keyword>
<dbReference type="Proteomes" id="UP000256913">
    <property type="component" value="Unassembled WGS sequence"/>
</dbReference>
<evidence type="ECO:0000313" key="3">
    <source>
        <dbReference type="Proteomes" id="UP000256913"/>
    </source>
</evidence>
<proteinExistence type="predicted"/>
<dbReference type="OrthoDB" id="3371552at2"/>
<gene>
    <name evidence="2" type="ORF">DFJ67_2301</name>
</gene>
<dbReference type="EMBL" id="QUMQ01000001">
    <property type="protein sequence ID" value="REF96324.1"/>
    <property type="molecule type" value="Genomic_DNA"/>
</dbReference>
<evidence type="ECO:0000256" key="1">
    <source>
        <dbReference type="SAM" id="Phobius"/>
    </source>
</evidence>
<organism evidence="2 3">
    <name type="scientific">Asanoa ferruginea</name>
    <dbReference type="NCBI Taxonomy" id="53367"/>
    <lineage>
        <taxon>Bacteria</taxon>
        <taxon>Bacillati</taxon>
        <taxon>Actinomycetota</taxon>
        <taxon>Actinomycetes</taxon>
        <taxon>Micromonosporales</taxon>
        <taxon>Micromonosporaceae</taxon>
        <taxon>Asanoa</taxon>
    </lineage>
</organism>
<name>A0A3D9ZIH8_9ACTN</name>
<accession>A0A3D9ZIH8</accession>
<evidence type="ECO:0000313" key="2">
    <source>
        <dbReference type="EMBL" id="REF96324.1"/>
    </source>
</evidence>
<feature type="transmembrane region" description="Helical" evidence="1">
    <location>
        <begin position="12"/>
        <end position="34"/>
    </location>
</feature>
<dbReference type="AlphaFoldDB" id="A0A3D9ZIH8"/>
<keyword evidence="3" id="KW-1185">Reference proteome</keyword>
<keyword evidence="1" id="KW-0472">Membrane</keyword>